<dbReference type="Proteomes" id="UP001396334">
    <property type="component" value="Unassembled WGS sequence"/>
</dbReference>
<feature type="compositionally biased region" description="Low complexity" evidence="1">
    <location>
        <begin position="256"/>
        <end position="268"/>
    </location>
</feature>
<evidence type="ECO:0000313" key="3">
    <source>
        <dbReference type="Proteomes" id="UP001396334"/>
    </source>
</evidence>
<keyword evidence="3" id="KW-1185">Reference proteome</keyword>
<comment type="caution">
    <text evidence="2">The sequence shown here is derived from an EMBL/GenBank/DDBJ whole genome shotgun (WGS) entry which is preliminary data.</text>
</comment>
<name>A0ABR2NK64_9ROSI</name>
<gene>
    <name evidence="2" type="ORF">V6N11_049228</name>
</gene>
<feature type="region of interest" description="Disordered" evidence="1">
    <location>
        <begin position="245"/>
        <end position="268"/>
    </location>
</feature>
<protein>
    <recommendedName>
        <fullName evidence="4">Reverse transcriptase zinc-binding domain-containing protein</fullName>
    </recommendedName>
</protein>
<accession>A0ABR2NK64</accession>
<evidence type="ECO:0008006" key="4">
    <source>
        <dbReference type="Google" id="ProtNLM"/>
    </source>
</evidence>
<sequence length="268" mass="30417">LTDFWYDNWLNFDDPLASECALDVPSTPINVSSFVSDSGLWDCDRLSQLLLQHVLQRIAAMPHPNPTLGMDSLGWRWKKNQQFTTCTTYKAFKSKNFGEWPSLLAYYMGVASTAESMHLHVASNLCHREDEHVLHVLRDCPRSRSVWSTLLSPRVLTDFMSLPLKEWILVSINPHGACSRGDAEWLVTFAAFCWLIWKRWCGLLLDDHSQRIEETILVEVGGKGHEVTVLELGFRDGTIDPLCQSEKAEIPVEPTESQSESSSEFSSD</sequence>
<organism evidence="2 3">
    <name type="scientific">Hibiscus sabdariffa</name>
    <name type="common">roselle</name>
    <dbReference type="NCBI Taxonomy" id="183260"/>
    <lineage>
        <taxon>Eukaryota</taxon>
        <taxon>Viridiplantae</taxon>
        <taxon>Streptophyta</taxon>
        <taxon>Embryophyta</taxon>
        <taxon>Tracheophyta</taxon>
        <taxon>Spermatophyta</taxon>
        <taxon>Magnoliopsida</taxon>
        <taxon>eudicotyledons</taxon>
        <taxon>Gunneridae</taxon>
        <taxon>Pentapetalae</taxon>
        <taxon>rosids</taxon>
        <taxon>malvids</taxon>
        <taxon>Malvales</taxon>
        <taxon>Malvaceae</taxon>
        <taxon>Malvoideae</taxon>
        <taxon>Hibiscus</taxon>
    </lineage>
</organism>
<feature type="non-terminal residue" evidence="2">
    <location>
        <position position="1"/>
    </location>
</feature>
<reference evidence="2 3" key="1">
    <citation type="journal article" date="2024" name="G3 (Bethesda)">
        <title>Genome assembly of Hibiscus sabdariffa L. provides insights into metabolisms of medicinal natural products.</title>
        <authorList>
            <person name="Kim T."/>
        </authorList>
    </citation>
    <scope>NUCLEOTIDE SEQUENCE [LARGE SCALE GENOMIC DNA]</scope>
    <source>
        <strain evidence="2">TK-2024</strain>
        <tissue evidence="2">Old leaves</tissue>
    </source>
</reference>
<evidence type="ECO:0000256" key="1">
    <source>
        <dbReference type="SAM" id="MobiDB-lite"/>
    </source>
</evidence>
<proteinExistence type="predicted"/>
<dbReference type="EMBL" id="JBBPBN010000128">
    <property type="protein sequence ID" value="KAK8976571.1"/>
    <property type="molecule type" value="Genomic_DNA"/>
</dbReference>
<evidence type="ECO:0000313" key="2">
    <source>
        <dbReference type="EMBL" id="KAK8976571.1"/>
    </source>
</evidence>